<feature type="transmembrane region" description="Helical" evidence="5">
    <location>
        <begin position="106"/>
        <end position="123"/>
    </location>
</feature>
<evidence type="ECO:0000313" key="7">
    <source>
        <dbReference type="EMBL" id="GJJ07559.1"/>
    </source>
</evidence>
<evidence type="ECO:0000256" key="2">
    <source>
        <dbReference type="ARBA" id="ARBA00022692"/>
    </source>
</evidence>
<keyword evidence="8" id="KW-1185">Reference proteome</keyword>
<keyword evidence="6" id="KW-0732">Signal</keyword>
<comment type="subcellular location">
    <subcellularLocation>
        <location evidence="1">Membrane</location>
        <topology evidence="1">Multi-pass membrane protein</topology>
    </subcellularLocation>
</comment>
<evidence type="ECO:0000256" key="4">
    <source>
        <dbReference type="ARBA" id="ARBA00023136"/>
    </source>
</evidence>
<comment type="caution">
    <text evidence="7">The sequence shown here is derived from an EMBL/GenBank/DDBJ whole genome shotgun (WGS) entry which is preliminary data.</text>
</comment>
<dbReference type="InterPro" id="IPR007568">
    <property type="entry name" value="RTA1"/>
</dbReference>
<feature type="transmembrane region" description="Helical" evidence="5">
    <location>
        <begin position="181"/>
        <end position="204"/>
    </location>
</feature>
<keyword evidence="4 5" id="KW-0472">Membrane</keyword>
<dbReference type="AlphaFoldDB" id="A0AAV4ZYZ4"/>
<feature type="signal peptide" evidence="6">
    <location>
        <begin position="1"/>
        <end position="23"/>
    </location>
</feature>
<feature type="transmembrane region" description="Helical" evidence="5">
    <location>
        <begin position="79"/>
        <end position="100"/>
    </location>
</feature>
<accession>A0AAV4ZYZ4</accession>
<feature type="transmembrane region" description="Helical" evidence="5">
    <location>
        <begin position="236"/>
        <end position="255"/>
    </location>
</feature>
<keyword evidence="3 5" id="KW-1133">Transmembrane helix</keyword>
<evidence type="ECO:0000256" key="3">
    <source>
        <dbReference type="ARBA" id="ARBA00022989"/>
    </source>
</evidence>
<organism evidence="7 8">
    <name type="scientific">Clathrus columnatus</name>
    <dbReference type="NCBI Taxonomy" id="1419009"/>
    <lineage>
        <taxon>Eukaryota</taxon>
        <taxon>Fungi</taxon>
        <taxon>Dikarya</taxon>
        <taxon>Basidiomycota</taxon>
        <taxon>Agaricomycotina</taxon>
        <taxon>Agaricomycetes</taxon>
        <taxon>Phallomycetidae</taxon>
        <taxon>Phallales</taxon>
        <taxon>Clathraceae</taxon>
        <taxon>Clathrus</taxon>
    </lineage>
</organism>
<evidence type="ECO:0000256" key="5">
    <source>
        <dbReference type="SAM" id="Phobius"/>
    </source>
</evidence>
<dbReference type="PANTHER" id="PTHR31465:SF1">
    <property type="entry name" value="PROTEIN RTA1-RELATED"/>
    <property type="match status" value="1"/>
</dbReference>
<feature type="transmembrane region" description="Helical" evidence="5">
    <location>
        <begin position="47"/>
        <end position="72"/>
    </location>
</feature>
<keyword evidence="2 5" id="KW-0812">Transmembrane</keyword>
<dbReference type="EMBL" id="BPWL01000002">
    <property type="protein sequence ID" value="GJJ07559.1"/>
    <property type="molecule type" value="Genomic_DNA"/>
</dbReference>
<dbReference type="PANTHER" id="PTHR31465">
    <property type="entry name" value="PROTEIN RTA1-RELATED"/>
    <property type="match status" value="1"/>
</dbReference>
<evidence type="ECO:0000313" key="8">
    <source>
        <dbReference type="Proteomes" id="UP001050691"/>
    </source>
</evidence>
<protein>
    <submittedName>
        <fullName evidence="7">Uncharacterized protein</fullName>
    </submittedName>
</protein>
<proteinExistence type="predicted"/>
<feature type="chain" id="PRO_5043898916" evidence="6">
    <location>
        <begin position="24"/>
        <end position="285"/>
    </location>
</feature>
<evidence type="ECO:0000256" key="6">
    <source>
        <dbReference type="SAM" id="SignalP"/>
    </source>
</evidence>
<dbReference type="Proteomes" id="UP001050691">
    <property type="component" value="Unassembled WGS sequence"/>
</dbReference>
<gene>
    <name evidence="7" type="ORF">Clacol_001761</name>
</gene>
<sequence length="285" mass="31597">MPMSSLWLMVILLLSVFPAKIAAKHRFPCPSDPFLSPSTDICNPLRYITSNSLTAVSVSLYTLSALIMTYFMWKRGGRFMVAMVVGSYTMALGLAMRFGLHVQPDNSGLYIVEYLFVILSVGLRTRKKTLVQACGGAISISGSTSGSVSKSKLGSNFERDVWNMREIASVSLPWYRDWRALAFAMTLSCIGILVNTLVICSIHHELTVVPKKIRSAYRTVELSQGFQGPLAVSEGFFYGLDTYPLFVAVAVYLPFWPGEFIHEMKGEDSVTTSNADIVEKDNLEK</sequence>
<dbReference type="GO" id="GO:0016020">
    <property type="term" value="C:membrane"/>
    <property type="evidence" value="ECO:0007669"/>
    <property type="project" value="UniProtKB-SubCell"/>
</dbReference>
<reference evidence="7" key="1">
    <citation type="submission" date="2021-10" db="EMBL/GenBank/DDBJ databases">
        <title>De novo Genome Assembly of Clathrus columnatus (Basidiomycota, Fungi) Using Illumina and Nanopore Sequence Data.</title>
        <authorList>
            <person name="Ogiso-Tanaka E."/>
            <person name="Itagaki H."/>
            <person name="Hosoya T."/>
            <person name="Hosaka K."/>
        </authorList>
    </citation>
    <scope>NUCLEOTIDE SEQUENCE</scope>
    <source>
        <strain evidence="7">MO-923</strain>
    </source>
</reference>
<name>A0AAV4ZYZ4_9AGAM</name>
<dbReference type="Pfam" id="PF04479">
    <property type="entry name" value="RTA1"/>
    <property type="match status" value="1"/>
</dbReference>
<evidence type="ECO:0000256" key="1">
    <source>
        <dbReference type="ARBA" id="ARBA00004141"/>
    </source>
</evidence>